<sequence length="208" mass="24634">MLSAMRLKVALVKLAVYLWLTASATIEAVRVCDPDTDITSWREMPIQNLHEFDDSVIRAEVKVENTNYFTEYDDIYSRYFYTKLIHYFADGKTNTVSYSYVVFISEEDVCASDQSMLQKDMRRYNYDNYLSVFAIRYVNDNATIRGIPVDHWQYCEHGNYRLDIYFPRADFGALYNRDRQPPIRIIEKGATFYCVIFSQIIKHTIKYM</sequence>
<dbReference type="Proteomes" id="UP001209878">
    <property type="component" value="Unassembled WGS sequence"/>
</dbReference>
<reference evidence="2" key="1">
    <citation type="journal article" date="2023" name="Mol. Biol. Evol.">
        <title>Third-Generation Sequencing Reveals the Adaptive Role of the Epigenome in Three Deep-Sea Polychaetes.</title>
        <authorList>
            <person name="Perez M."/>
            <person name="Aroh O."/>
            <person name="Sun Y."/>
            <person name="Lan Y."/>
            <person name="Juniper S.K."/>
            <person name="Young C.R."/>
            <person name="Angers B."/>
            <person name="Qian P.Y."/>
        </authorList>
    </citation>
    <scope>NUCLEOTIDE SEQUENCE</scope>
    <source>
        <strain evidence="2">R07B-5</strain>
    </source>
</reference>
<evidence type="ECO:0000313" key="2">
    <source>
        <dbReference type="EMBL" id="KAK2157844.1"/>
    </source>
</evidence>
<gene>
    <name evidence="2" type="ORF">NP493_1850g00026</name>
</gene>
<evidence type="ECO:0000313" key="3">
    <source>
        <dbReference type="Proteomes" id="UP001209878"/>
    </source>
</evidence>
<organism evidence="2 3">
    <name type="scientific">Ridgeia piscesae</name>
    <name type="common">Tubeworm</name>
    <dbReference type="NCBI Taxonomy" id="27915"/>
    <lineage>
        <taxon>Eukaryota</taxon>
        <taxon>Metazoa</taxon>
        <taxon>Spiralia</taxon>
        <taxon>Lophotrochozoa</taxon>
        <taxon>Annelida</taxon>
        <taxon>Polychaeta</taxon>
        <taxon>Sedentaria</taxon>
        <taxon>Canalipalpata</taxon>
        <taxon>Sabellida</taxon>
        <taxon>Siboglinidae</taxon>
        <taxon>Ridgeia</taxon>
    </lineage>
</organism>
<comment type="caution">
    <text evidence="2">The sequence shown here is derived from an EMBL/GenBank/DDBJ whole genome shotgun (WGS) entry which is preliminary data.</text>
</comment>
<keyword evidence="3" id="KW-1185">Reference proteome</keyword>
<feature type="signal peptide" evidence="1">
    <location>
        <begin position="1"/>
        <end position="23"/>
    </location>
</feature>
<name>A0AAD9JRJ5_RIDPI</name>
<evidence type="ECO:0000256" key="1">
    <source>
        <dbReference type="SAM" id="SignalP"/>
    </source>
</evidence>
<feature type="chain" id="PRO_5042105744" evidence="1">
    <location>
        <begin position="24"/>
        <end position="208"/>
    </location>
</feature>
<proteinExistence type="predicted"/>
<dbReference type="EMBL" id="JAODUO010001847">
    <property type="protein sequence ID" value="KAK2157844.1"/>
    <property type="molecule type" value="Genomic_DNA"/>
</dbReference>
<protein>
    <submittedName>
        <fullName evidence="2">Uncharacterized protein</fullName>
    </submittedName>
</protein>
<dbReference type="AlphaFoldDB" id="A0AAD9JRJ5"/>
<accession>A0AAD9JRJ5</accession>
<keyword evidence="1" id="KW-0732">Signal</keyword>